<gene>
    <name evidence="10" type="ORF">BJZ21_001057</name>
</gene>
<organism evidence="10 11">
    <name type="scientific">Nocardioides panaciterrulae</name>
    <dbReference type="NCBI Taxonomy" id="661492"/>
    <lineage>
        <taxon>Bacteria</taxon>
        <taxon>Bacillati</taxon>
        <taxon>Actinomycetota</taxon>
        <taxon>Actinomycetes</taxon>
        <taxon>Propionibacteriales</taxon>
        <taxon>Nocardioidaceae</taxon>
        <taxon>Nocardioides</taxon>
    </lineage>
</organism>
<dbReference type="AlphaFoldDB" id="A0A7Y9JB89"/>
<evidence type="ECO:0000256" key="4">
    <source>
        <dbReference type="ARBA" id="ARBA00022801"/>
    </source>
</evidence>
<evidence type="ECO:0000256" key="6">
    <source>
        <dbReference type="ARBA" id="ARBA00023098"/>
    </source>
</evidence>
<comment type="caution">
    <text evidence="10">The sequence shown here is derived from an EMBL/GenBank/DDBJ whole genome shotgun (WGS) entry which is preliminary data.</text>
</comment>
<dbReference type="SUPFAM" id="SSF56024">
    <property type="entry name" value="Phospholipase D/nuclease"/>
    <property type="match status" value="2"/>
</dbReference>
<name>A0A7Y9JB89_9ACTN</name>
<feature type="region of interest" description="Disordered" evidence="7">
    <location>
        <begin position="46"/>
        <end position="66"/>
    </location>
</feature>
<feature type="domain" description="Phospholipase D-like" evidence="9">
    <location>
        <begin position="88"/>
        <end position="218"/>
    </location>
</feature>
<evidence type="ECO:0000256" key="2">
    <source>
        <dbReference type="ARBA" id="ARBA00008664"/>
    </source>
</evidence>
<protein>
    <recommendedName>
        <fullName evidence="3">phospholipase D</fullName>
        <ecNumber evidence="3">3.1.4.4</ecNumber>
    </recommendedName>
</protein>
<evidence type="ECO:0000256" key="7">
    <source>
        <dbReference type="SAM" id="MobiDB-lite"/>
    </source>
</evidence>
<dbReference type="GO" id="GO:0016042">
    <property type="term" value="P:lipid catabolic process"/>
    <property type="evidence" value="ECO:0007669"/>
    <property type="project" value="UniProtKB-KW"/>
</dbReference>
<dbReference type="InterPro" id="IPR051406">
    <property type="entry name" value="PLD_domain"/>
</dbReference>
<keyword evidence="11" id="KW-1185">Reference proteome</keyword>
<dbReference type="EC" id="3.1.4.4" evidence="3"/>
<evidence type="ECO:0000256" key="5">
    <source>
        <dbReference type="ARBA" id="ARBA00022963"/>
    </source>
</evidence>
<proteinExistence type="inferred from homology"/>
<dbReference type="EMBL" id="JACCBG010000001">
    <property type="protein sequence ID" value="NYD40974.1"/>
    <property type="molecule type" value="Genomic_DNA"/>
</dbReference>
<dbReference type="Pfam" id="PF13091">
    <property type="entry name" value="PLDc_2"/>
    <property type="match status" value="2"/>
</dbReference>
<dbReference type="PANTHER" id="PTHR43856">
    <property type="entry name" value="CARDIOLIPIN HYDROLASE"/>
    <property type="match status" value="1"/>
</dbReference>
<feature type="signal peptide" evidence="8">
    <location>
        <begin position="1"/>
        <end position="42"/>
    </location>
</feature>
<keyword evidence="8" id="KW-0732">Signal</keyword>
<comment type="catalytic activity">
    <reaction evidence="1">
        <text>a 1,2-diacyl-sn-glycero-3-phosphocholine + H2O = a 1,2-diacyl-sn-glycero-3-phosphate + choline + H(+)</text>
        <dbReference type="Rhea" id="RHEA:14445"/>
        <dbReference type="ChEBI" id="CHEBI:15354"/>
        <dbReference type="ChEBI" id="CHEBI:15377"/>
        <dbReference type="ChEBI" id="CHEBI:15378"/>
        <dbReference type="ChEBI" id="CHEBI:57643"/>
        <dbReference type="ChEBI" id="CHEBI:58608"/>
        <dbReference type="EC" id="3.1.4.4"/>
    </reaction>
</comment>
<evidence type="ECO:0000256" key="3">
    <source>
        <dbReference type="ARBA" id="ARBA00012027"/>
    </source>
</evidence>
<feature type="chain" id="PRO_5038929066" description="phospholipase D" evidence="8">
    <location>
        <begin position="43"/>
        <end position="417"/>
    </location>
</feature>
<dbReference type="InterPro" id="IPR025202">
    <property type="entry name" value="PLD-like_dom"/>
</dbReference>
<dbReference type="PANTHER" id="PTHR43856:SF1">
    <property type="entry name" value="MITOCHONDRIAL CARDIOLIPIN HYDROLASE"/>
    <property type="match status" value="1"/>
</dbReference>
<accession>A0A7Y9JB89</accession>
<dbReference type="Gene3D" id="3.30.870.10">
    <property type="entry name" value="Endonuclease Chain A"/>
    <property type="match status" value="2"/>
</dbReference>
<dbReference type="RefSeq" id="WP_179662788.1">
    <property type="nucleotide sequence ID" value="NZ_JACCBG010000001.1"/>
</dbReference>
<sequence length="417" mass="45910">MRLAHDHTHLDRPPGTRPARLLRRLGLALAAALALSSVQGLAPSSRADAAAPERQPTANVHFNNPLGSSAEQRRLLTQLIRAVDRAPARSTLRMAVFSFGDPETADAVIAAHRRGVRVKIVFAGNHTYPAMARIMDALGSDTSARSFAVQCDASCRGSRGQMHAKYFSFGHTGERRWVTMVGSVNVTRHNAEQQWSDLYTVADDRRYYRAYLPWFKQLKEDVPLDEPYVRRSVPGNQIDFTPLAVSTARPDPVLRALDNVRCEVTKADIDPGAKHPDRVVATRLLIGAYAWNGDRGKQIAWKVAHMQAAGCRTKVFFGDGIGGAVRSILAHHGVALRESADGKVTTHEKLMIVHGAVGDHARTTWAWTGSHNWSSRALRRDDLIVRITDERVGLRYRAGFLRMWDRGKVVGAGSAGG</sequence>
<comment type="similarity">
    <text evidence="2">Belongs to the phospholipase D family.</text>
</comment>
<dbReference type="Proteomes" id="UP000535511">
    <property type="component" value="Unassembled WGS sequence"/>
</dbReference>
<dbReference type="GO" id="GO:0004630">
    <property type="term" value="F:phospholipase D activity"/>
    <property type="evidence" value="ECO:0007669"/>
    <property type="project" value="UniProtKB-EC"/>
</dbReference>
<keyword evidence="4" id="KW-0378">Hydrolase</keyword>
<reference evidence="10 11" key="1">
    <citation type="submission" date="2020-07" db="EMBL/GenBank/DDBJ databases">
        <title>Sequencing the genomes of 1000 actinobacteria strains.</title>
        <authorList>
            <person name="Klenk H.-P."/>
        </authorList>
    </citation>
    <scope>NUCLEOTIDE SEQUENCE [LARGE SCALE GENOMIC DNA]</scope>
    <source>
        <strain evidence="10 11">DSM 21350</strain>
    </source>
</reference>
<dbReference type="GO" id="GO:0016891">
    <property type="term" value="F:RNA endonuclease activity producing 5'-phosphomonoesters, hydrolytic mechanism"/>
    <property type="evidence" value="ECO:0007669"/>
    <property type="project" value="TreeGrafter"/>
</dbReference>
<evidence type="ECO:0000313" key="10">
    <source>
        <dbReference type="EMBL" id="NYD40974.1"/>
    </source>
</evidence>
<evidence type="ECO:0000259" key="9">
    <source>
        <dbReference type="Pfam" id="PF13091"/>
    </source>
</evidence>
<evidence type="ECO:0000256" key="1">
    <source>
        <dbReference type="ARBA" id="ARBA00000798"/>
    </source>
</evidence>
<keyword evidence="6" id="KW-0443">Lipid metabolism</keyword>
<evidence type="ECO:0000256" key="8">
    <source>
        <dbReference type="SAM" id="SignalP"/>
    </source>
</evidence>
<keyword evidence="5" id="KW-0442">Lipid degradation</keyword>
<evidence type="ECO:0000313" key="11">
    <source>
        <dbReference type="Proteomes" id="UP000535511"/>
    </source>
</evidence>
<feature type="domain" description="Phospholipase D-like" evidence="9">
    <location>
        <begin position="326"/>
        <end position="404"/>
    </location>
</feature>
<feature type="compositionally biased region" description="Polar residues" evidence="7">
    <location>
        <begin position="56"/>
        <end position="66"/>
    </location>
</feature>